<keyword evidence="4 14" id="KW-0812">Transmembrane</keyword>
<evidence type="ECO:0000256" key="9">
    <source>
        <dbReference type="ARBA" id="ARBA00023139"/>
    </source>
</evidence>
<dbReference type="Proteomes" id="UP000694397">
    <property type="component" value="Chromosome 6"/>
</dbReference>
<feature type="transmembrane region" description="Helical" evidence="14">
    <location>
        <begin position="148"/>
        <end position="172"/>
    </location>
</feature>
<evidence type="ECO:0000313" key="18">
    <source>
        <dbReference type="Proteomes" id="UP000694397"/>
    </source>
</evidence>
<sequence length="660" mass="72934">MPSVPPNALKATTFIPVSGAAALLVGSTTLFFVFTCPWLSRTISLAVPLYNGIIFLFVLANFSMATFMDSGVFPRATEEEDAEDDFRAPLYKNVEVKGIQVRMKWCASCHFYRPPRCSHCSVCDHCVEDFDHHCPWVNNCIGRRNYRYFFLFLLSLCVHMVGVFSFGLLFVLHHLECLEALHTTITLAVMCVSGLFFIPVGGLTGFHMVLVARGRTTNEQVTGKFKGGVNPFTRGCRGNVEYVLCTPLAPRYIVDHRKKTSISIQPPFLHLELSERQITFKLSDNGSGDILRTKVSLHLNRPSAKHTVPSVAPILAFLRGERFGLSAQALCKYRPSFAPVAKVHYCTAGEQVSLTGASELQEGPMDRSPGAQDCFSELELDLSDWRSRPVHWAFRGSPMQLDTYSLHSRSLSLRESHRHRERLLSRPSRRNGSLSYDSLLSPVAAAPYGGRQRAPFPPGNLPVGGRQSPCPGDQPPPRYESLSKAAMASIQERRETEERERLLALPDCGVYDTPRARSLHPGPCFAEGRRAPGSRSPTPPVFDSRDSLVGARARAPCPHSSSRSSVTSATSARTDASGASHHAHRARSTCSTPPRSPPTYVSHKRLSVMSAADWMGSGPQGEPKTPSTRPDAHFSFLALRRQVSRFSCPVQLGNLTERQK</sequence>
<dbReference type="Pfam" id="PF01529">
    <property type="entry name" value="DHHC"/>
    <property type="match status" value="1"/>
</dbReference>
<feature type="region of interest" description="Disordered" evidence="15">
    <location>
        <begin position="415"/>
        <end position="435"/>
    </location>
</feature>
<comment type="catalytic activity">
    <reaction evidence="13">
        <text>L-cysteinyl-[protein] + hexadecanoyl-CoA = S-hexadecanoyl-L-cysteinyl-[protein] + CoA</text>
        <dbReference type="Rhea" id="RHEA:36683"/>
        <dbReference type="Rhea" id="RHEA-COMP:10131"/>
        <dbReference type="Rhea" id="RHEA-COMP:11032"/>
        <dbReference type="ChEBI" id="CHEBI:29950"/>
        <dbReference type="ChEBI" id="CHEBI:57287"/>
        <dbReference type="ChEBI" id="CHEBI:57379"/>
        <dbReference type="ChEBI" id="CHEBI:74151"/>
        <dbReference type="EC" id="2.3.1.225"/>
    </reaction>
    <physiologicalReaction direction="left-to-right" evidence="13">
        <dbReference type="Rhea" id="RHEA:36684"/>
    </physiologicalReaction>
</comment>
<keyword evidence="3 14" id="KW-0808">Transferase</keyword>
<dbReference type="InterPro" id="IPR001594">
    <property type="entry name" value="Palmitoyltrfase_DHHC"/>
</dbReference>
<evidence type="ECO:0000256" key="7">
    <source>
        <dbReference type="ARBA" id="ARBA00023128"/>
    </source>
</evidence>
<name>A0A8C9TTI9_SCLFO</name>
<dbReference type="PROSITE" id="PS50216">
    <property type="entry name" value="DHHC"/>
    <property type="match status" value="1"/>
</dbReference>
<feature type="transmembrane region" description="Helical" evidence="14">
    <location>
        <begin position="47"/>
        <end position="68"/>
    </location>
</feature>
<feature type="region of interest" description="Disordered" evidence="15">
    <location>
        <begin position="448"/>
        <end position="480"/>
    </location>
</feature>
<reference evidence="17 18" key="1">
    <citation type="submission" date="2019-04" db="EMBL/GenBank/DDBJ databases">
        <authorList>
            <consortium name="Wellcome Sanger Institute Data Sharing"/>
        </authorList>
    </citation>
    <scope>NUCLEOTIDE SEQUENCE [LARGE SCALE GENOMIC DNA]</scope>
</reference>
<evidence type="ECO:0000256" key="4">
    <source>
        <dbReference type="ARBA" id="ARBA00022692"/>
    </source>
</evidence>
<feature type="transmembrane region" description="Helical" evidence="14">
    <location>
        <begin position="20"/>
        <end position="40"/>
    </location>
</feature>
<evidence type="ECO:0000256" key="2">
    <source>
        <dbReference type="ARBA" id="ARBA00004653"/>
    </source>
</evidence>
<feature type="region of interest" description="Disordered" evidence="15">
    <location>
        <begin position="512"/>
        <end position="631"/>
    </location>
</feature>
<evidence type="ECO:0000256" key="1">
    <source>
        <dbReference type="ARBA" id="ARBA00004225"/>
    </source>
</evidence>
<reference evidence="17" key="2">
    <citation type="submission" date="2025-08" db="UniProtKB">
        <authorList>
            <consortium name="Ensembl"/>
        </authorList>
    </citation>
    <scope>IDENTIFICATION</scope>
</reference>
<feature type="domain" description="Palmitoyltransferase DHHC" evidence="16">
    <location>
        <begin position="102"/>
        <end position="222"/>
    </location>
</feature>
<dbReference type="OrthoDB" id="4096362at2759"/>
<keyword evidence="18" id="KW-1185">Reference proteome</keyword>
<keyword evidence="6" id="KW-0333">Golgi apparatus</keyword>
<keyword evidence="5 14" id="KW-1133">Transmembrane helix</keyword>
<comment type="subcellular location">
    <subcellularLocation>
        <location evidence="2">Golgi apparatus membrane</location>
        <topology evidence="2">Multi-pass membrane protein</topology>
    </subcellularLocation>
    <subcellularLocation>
        <location evidence="1">Mitochondrion membrane</location>
        <topology evidence="1">Multi-pass membrane protein</topology>
    </subcellularLocation>
</comment>
<protein>
    <recommendedName>
        <fullName evidence="14">Palmitoyltransferase</fullName>
        <ecNumber evidence="14">2.3.1.225</ecNumber>
    </recommendedName>
</protein>
<evidence type="ECO:0000256" key="13">
    <source>
        <dbReference type="ARBA" id="ARBA00047790"/>
    </source>
</evidence>
<evidence type="ECO:0000256" key="15">
    <source>
        <dbReference type="SAM" id="MobiDB-lite"/>
    </source>
</evidence>
<dbReference type="PANTHER" id="PTHR12349:SF1">
    <property type="entry name" value="PALMITOYLTRANSFERASE ZDHHC8"/>
    <property type="match status" value="1"/>
</dbReference>
<keyword evidence="11 14" id="KW-0012">Acyltransferase</keyword>
<keyword evidence="8 14" id="KW-0472">Membrane</keyword>
<evidence type="ECO:0000256" key="10">
    <source>
        <dbReference type="ARBA" id="ARBA00023288"/>
    </source>
</evidence>
<accession>A0A8C9TTI9</accession>
<feature type="compositionally biased region" description="Low complexity" evidence="15">
    <location>
        <begin position="551"/>
        <end position="580"/>
    </location>
</feature>
<evidence type="ECO:0000256" key="8">
    <source>
        <dbReference type="ARBA" id="ARBA00023136"/>
    </source>
</evidence>
<keyword evidence="10" id="KW-0449">Lipoprotein</keyword>
<dbReference type="AlphaFoldDB" id="A0A8C9TTI9"/>
<evidence type="ECO:0000256" key="12">
    <source>
        <dbReference type="ARBA" id="ARBA00023463"/>
    </source>
</evidence>
<dbReference type="PANTHER" id="PTHR12349">
    <property type="entry name" value="ANKYRIN REPEAT AND LEM DOMAIN-CONTAINING PROTEIN 2"/>
    <property type="match status" value="1"/>
</dbReference>
<feature type="transmembrane region" description="Helical" evidence="14">
    <location>
        <begin position="184"/>
        <end position="210"/>
    </location>
</feature>
<comment type="similarity">
    <text evidence="12">Belongs to the DHHC palmitoyltransferase family. ERF2/ZDHHC9 subfamily.</text>
</comment>
<keyword evidence="9" id="KW-0564">Palmitate</keyword>
<dbReference type="GO" id="GO:0031966">
    <property type="term" value="C:mitochondrial membrane"/>
    <property type="evidence" value="ECO:0007669"/>
    <property type="project" value="UniProtKB-SubCell"/>
</dbReference>
<evidence type="ECO:0000313" key="17">
    <source>
        <dbReference type="Ensembl" id="ENSSFOP00015058303.1"/>
    </source>
</evidence>
<gene>
    <name evidence="17" type="primary">ZDHHC8</name>
</gene>
<proteinExistence type="inferred from homology"/>
<dbReference type="EC" id="2.3.1.225" evidence="14"/>
<reference evidence="17" key="3">
    <citation type="submission" date="2025-09" db="UniProtKB">
        <authorList>
            <consortium name="Ensembl"/>
        </authorList>
    </citation>
    <scope>IDENTIFICATION</scope>
</reference>
<dbReference type="GO" id="GO:0019706">
    <property type="term" value="F:protein-cysteine S-palmitoyltransferase activity"/>
    <property type="evidence" value="ECO:0007669"/>
    <property type="project" value="UniProtKB-EC"/>
</dbReference>
<dbReference type="GeneTree" id="ENSGT00940000158044"/>
<comment type="domain">
    <text evidence="14">The DHHC domain is required for palmitoyltransferase activity.</text>
</comment>
<dbReference type="Ensembl" id="ENSSFOT00015040164.1">
    <property type="protein sequence ID" value="ENSSFOP00015058303.1"/>
    <property type="gene ID" value="ENSSFOG00015027703.1"/>
</dbReference>
<evidence type="ECO:0000256" key="6">
    <source>
        <dbReference type="ARBA" id="ARBA00023034"/>
    </source>
</evidence>
<dbReference type="GO" id="GO:0000139">
    <property type="term" value="C:Golgi membrane"/>
    <property type="evidence" value="ECO:0007669"/>
    <property type="project" value="UniProtKB-SubCell"/>
</dbReference>
<evidence type="ECO:0000256" key="14">
    <source>
        <dbReference type="RuleBase" id="RU079119"/>
    </source>
</evidence>
<evidence type="ECO:0000256" key="11">
    <source>
        <dbReference type="ARBA" id="ARBA00023315"/>
    </source>
</evidence>
<evidence type="ECO:0000259" key="16">
    <source>
        <dbReference type="Pfam" id="PF01529"/>
    </source>
</evidence>
<organism evidence="17 18">
    <name type="scientific">Scleropages formosus</name>
    <name type="common">Asian bonytongue</name>
    <name type="synonym">Osteoglossum formosum</name>
    <dbReference type="NCBI Taxonomy" id="113540"/>
    <lineage>
        <taxon>Eukaryota</taxon>
        <taxon>Metazoa</taxon>
        <taxon>Chordata</taxon>
        <taxon>Craniata</taxon>
        <taxon>Vertebrata</taxon>
        <taxon>Euteleostomi</taxon>
        <taxon>Actinopterygii</taxon>
        <taxon>Neopterygii</taxon>
        <taxon>Teleostei</taxon>
        <taxon>Osteoglossocephala</taxon>
        <taxon>Osteoglossomorpha</taxon>
        <taxon>Osteoglossiformes</taxon>
        <taxon>Osteoglossidae</taxon>
        <taxon>Scleropages</taxon>
    </lineage>
</organism>
<evidence type="ECO:0000256" key="3">
    <source>
        <dbReference type="ARBA" id="ARBA00022679"/>
    </source>
</evidence>
<evidence type="ECO:0000256" key="5">
    <source>
        <dbReference type="ARBA" id="ARBA00022989"/>
    </source>
</evidence>
<keyword evidence="7" id="KW-0496">Mitochondrion</keyword>